<sequence>MLRKTLPLAGALLATYPFPLTSTKSPTARCEGRSLEDVIALIRSDKDLRNRWEKDEDNWRKLPARAWPENQPGVDEESELRRSVSVVCASPKSRTCKDVKFALATCLVFNNLDVDEGFKIYEDNAANGCDNSSTAAGIVLVEGFNNGNVDLEKGSKYIKAAAAADNNQGIFELASLYYTGAAEPYIPEDEDEAMSLFEKAAKRGHTCSEFMLADMLIERGSDLGRATELLYKAGEKGHRFSRQQILAILDGRHKVNKK</sequence>
<reference evidence="2" key="1">
    <citation type="journal article" date="2023" name="Commun. Biol.">
        <title>Genome analysis of Parmales, the sister group of diatoms, reveals the evolutionary specialization of diatoms from phago-mixotrophs to photoautotrophs.</title>
        <authorList>
            <person name="Ban H."/>
            <person name="Sato S."/>
            <person name="Yoshikawa S."/>
            <person name="Yamada K."/>
            <person name="Nakamura Y."/>
            <person name="Ichinomiya M."/>
            <person name="Sato N."/>
            <person name="Blanc-Mathieu R."/>
            <person name="Endo H."/>
            <person name="Kuwata A."/>
            <person name="Ogata H."/>
        </authorList>
    </citation>
    <scope>NUCLEOTIDE SEQUENCE [LARGE SCALE GENOMIC DNA]</scope>
</reference>
<comment type="caution">
    <text evidence="1">The sequence shown here is derived from an EMBL/GenBank/DDBJ whole genome shotgun (WGS) entry which is preliminary data.</text>
</comment>
<protein>
    <submittedName>
        <fullName evidence="1">Uncharacterized protein</fullName>
    </submittedName>
</protein>
<keyword evidence="2" id="KW-1185">Reference proteome</keyword>
<dbReference type="SUPFAM" id="SSF81901">
    <property type="entry name" value="HCP-like"/>
    <property type="match status" value="1"/>
</dbReference>
<accession>A0A9W7LAU8</accession>
<evidence type="ECO:0000313" key="1">
    <source>
        <dbReference type="EMBL" id="GMI42471.1"/>
    </source>
</evidence>
<organism evidence="1 2">
    <name type="scientific">Triparma columacea</name>
    <dbReference type="NCBI Taxonomy" id="722753"/>
    <lineage>
        <taxon>Eukaryota</taxon>
        <taxon>Sar</taxon>
        <taxon>Stramenopiles</taxon>
        <taxon>Ochrophyta</taxon>
        <taxon>Bolidophyceae</taxon>
        <taxon>Parmales</taxon>
        <taxon>Triparmaceae</taxon>
        <taxon>Triparma</taxon>
    </lineage>
</organism>
<dbReference type="SMART" id="SM00671">
    <property type="entry name" value="SEL1"/>
    <property type="match status" value="2"/>
</dbReference>
<evidence type="ECO:0000313" key="2">
    <source>
        <dbReference type="Proteomes" id="UP001165065"/>
    </source>
</evidence>
<dbReference type="InterPro" id="IPR011990">
    <property type="entry name" value="TPR-like_helical_dom_sf"/>
</dbReference>
<dbReference type="Pfam" id="PF08238">
    <property type="entry name" value="Sel1"/>
    <property type="match status" value="2"/>
</dbReference>
<proteinExistence type="predicted"/>
<dbReference type="OrthoDB" id="2384430at2759"/>
<dbReference type="InterPro" id="IPR006597">
    <property type="entry name" value="Sel1-like"/>
</dbReference>
<dbReference type="Proteomes" id="UP001165065">
    <property type="component" value="Unassembled WGS sequence"/>
</dbReference>
<dbReference type="Gene3D" id="1.25.40.10">
    <property type="entry name" value="Tetratricopeptide repeat domain"/>
    <property type="match status" value="1"/>
</dbReference>
<gene>
    <name evidence="1" type="ORF">TrCOL_g5153</name>
</gene>
<name>A0A9W7LAU8_9STRA</name>
<dbReference type="AlphaFoldDB" id="A0A9W7LAU8"/>
<dbReference type="EMBL" id="BRYA01000173">
    <property type="protein sequence ID" value="GMI42471.1"/>
    <property type="molecule type" value="Genomic_DNA"/>
</dbReference>